<evidence type="ECO:0000313" key="3">
    <source>
        <dbReference type="Proteomes" id="UP001152300"/>
    </source>
</evidence>
<feature type="chain" id="PRO_5040747288" evidence="1">
    <location>
        <begin position="21"/>
        <end position="100"/>
    </location>
</feature>
<keyword evidence="1" id="KW-0732">Signal</keyword>
<feature type="signal peptide" evidence="1">
    <location>
        <begin position="1"/>
        <end position="20"/>
    </location>
</feature>
<gene>
    <name evidence="2" type="ORF">OCU04_009637</name>
</gene>
<organism evidence="2 3">
    <name type="scientific">Sclerotinia nivalis</name>
    <dbReference type="NCBI Taxonomy" id="352851"/>
    <lineage>
        <taxon>Eukaryota</taxon>
        <taxon>Fungi</taxon>
        <taxon>Dikarya</taxon>
        <taxon>Ascomycota</taxon>
        <taxon>Pezizomycotina</taxon>
        <taxon>Leotiomycetes</taxon>
        <taxon>Helotiales</taxon>
        <taxon>Sclerotiniaceae</taxon>
        <taxon>Sclerotinia</taxon>
    </lineage>
</organism>
<dbReference type="EMBL" id="JAPEIS010000011">
    <property type="protein sequence ID" value="KAJ8061845.1"/>
    <property type="molecule type" value="Genomic_DNA"/>
</dbReference>
<protein>
    <submittedName>
        <fullName evidence="2">Uncharacterized protein</fullName>
    </submittedName>
</protein>
<keyword evidence="3" id="KW-1185">Reference proteome</keyword>
<proteinExistence type="predicted"/>
<dbReference type="OrthoDB" id="3455126at2759"/>
<evidence type="ECO:0000313" key="2">
    <source>
        <dbReference type="EMBL" id="KAJ8061845.1"/>
    </source>
</evidence>
<dbReference type="AlphaFoldDB" id="A0A9X0DGQ7"/>
<comment type="caution">
    <text evidence="2">The sequence shown here is derived from an EMBL/GenBank/DDBJ whole genome shotgun (WGS) entry which is preliminary data.</text>
</comment>
<sequence>MHFITQTIIAAAFLAGAVFSVPNPQIPPNGGGGGGDQGTCYWKCCELDDQTFGTLCKDNAAPYPHAVDCSIDMEYPANMTCCHQTDCLDQSVMRKPITVV</sequence>
<accession>A0A9X0DGQ7</accession>
<name>A0A9X0DGQ7_9HELO</name>
<evidence type="ECO:0000256" key="1">
    <source>
        <dbReference type="SAM" id="SignalP"/>
    </source>
</evidence>
<dbReference type="Proteomes" id="UP001152300">
    <property type="component" value="Unassembled WGS sequence"/>
</dbReference>
<reference evidence="2" key="1">
    <citation type="submission" date="2022-11" db="EMBL/GenBank/DDBJ databases">
        <title>Genome Resource of Sclerotinia nivalis Strain SnTB1, a Plant Pathogen Isolated from American Ginseng.</title>
        <authorList>
            <person name="Fan S."/>
        </authorList>
    </citation>
    <scope>NUCLEOTIDE SEQUENCE</scope>
    <source>
        <strain evidence="2">SnTB1</strain>
    </source>
</reference>